<comment type="caution">
    <text evidence="12">The sequence shown here is derived from an EMBL/GenBank/DDBJ whole genome shotgun (WGS) entry which is preliminary data.</text>
</comment>
<dbReference type="Pfam" id="PF00654">
    <property type="entry name" value="Voltage_CLC"/>
    <property type="match status" value="1"/>
</dbReference>
<evidence type="ECO:0000256" key="7">
    <source>
        <dbReference type="ARBA" id="ARBA00023173"/>
    </source>
</evidence>
<feature type="transmembrane region" description="Helical" evidence="10">
    <location>
        <begin position="159"/>
        <end position="184"/>
    </location>
</feature>
<evidence type="ECO:0000256" key="1">
    <source>
        <dbReference type="ARBA" id="ARBA00004141"/>
    </source>
</evidence>
<reference evidence="12" key="1">
    <citation type="submission" date="2019-03" db="EMBL/GenBank/DDBJ databases">
        <title>Single cell metagenomics reveals metabolic interactions within the superorganism composed of flagellate Streblomastix strix and complex community of Bacteroidetes bacteria on its surface.</title>
        <authorList>
            <person name="Treitli S.C."/>
            <person name="Kolisko M."/>
            <person name="Husnik F."/>
            <person name="Keeling P."/>
            <person name="Hampl V."/>
        </authorList>
    </citation>
    <scope>NUCLEOTIDE SEQUENCE</scope>
    <source>
        <strain evidence="12">STM</strain>
    </source>
</reference>
<dbReference type="SUPFAM" id="SSF54631">
    <property type="entry name" value="CBS-domain pair"/>
    <property type="match status" value="1"/>
</dbReference>
<dbReference type="CDD" id="cd00400">
    <property type="entry name" value="Voltage_gated_ClC"/>
    <property type="match status" value="1"/>
</dbReference>
<evidence type="ECO:0000256" key="3">
    <source>
        <dbReference type="ARBA" id="ARBA00022692"/>
    </source>
</evidence>
<feature type="transmembrane region" description="Helical" evidence="10">
    <location>
        <begin position="405"/>
        <end position="428"/>
    </location>
</feature>
<keyword evidence="5" id="KW-0406">Ion transport</keyword>
<dbReference type="InterPro" id="IPR050368">
    <property type="entry name" value="ClC-type_chloride_channel"/>
</dbReference>
<evidence type="ECO:0000256" key="5">
    <source>
        <dbReference type="ARBA" id="ARBA00023065"/>
    </source>
</evidence>
<dbReference type="PANTHER" id="PTHR43427:SF6">
    <property type="entry name" value="CHLORIDE CHANNEL PROTEIN CLC-E"/>
    <property type="match status" value="1"/>
</dbReference>
<dbReference type="InterPro" id="IPR046342">
    <property type="entry name" value="CBS_dom_sf"/>
</dbReference>
<keyword evidence="7" id="KW-0869">Chloride channel</keyword>
<feature type="transmembrane region" description="Helical" evidence="10">
    <location>
        <begin position="346"/>
        <end position="367"/>
    </location>
</feature>
<dbReference type="PROSITE" id="PS51371">
    <property type="entry name" value="CBS"/>
    <property type="match status" value="2"/>
</dbReference>
<keyword evidence="2" id="KW-0813">Transport</keyword>
<evidence type="ECO:0000313" key="12">
    <source>
        <dbReference type="EMBL" id="KAA6325665.1"/>
    </source>
</evidence>
<dbReference type="PANTHER" id="PTHR43427">
    <property type="entry name" value="CHLORIDE CHANNEL PROTEIN CLC-E"/>
    <property type="match status" value="1"/>
</dbReference>
<dbReference type="InterPro" id="IPR000644">
    <property type="entry name" value="CBS_dom"/>
</dbReference>
<sequence>MNSKILHIKIIHWITDNIPQQRLIILLSMLIGIVTGLAAVLLKNTVHHLTNFFTTTIHDHAALWLFFALPFAGILITVLFVKIFVKEDIVHGITRILFAISKKNSHLKPHNMYSSLIGSSLTVGFGGSVGLESPIVLTGSAIGSNIGQWFRLNYKVTTLLVGCGAAGAIGGIFSAPVAAVVFALEVLMLDLTTMSIIPLLISAVSATAVSYMLMGKGVVFSFTVMDPLILKNMPYYVVLGFFTGFMSIYFTRITKYIEHLMDRTGKIYFRWDKTGKRFVCEELTGKKNLIFQRLMIGSLIVGLLIFICPPLFGEGYVALQMMLSGHSADLLNGSIFDAVKDNQTWLLVFLSLVLLLKVIAMAVTTGSGGVGGIFAPTLFMGGVSGFILANVINKISIFWVSDKNFVLAGMAGMMAGVMHAPLTAIFLITEITGGHALFLPLSLTAAFSFVTSQYVEPHSIYTSRLAKRGELITHDKDKAILTLLKTNKLIEKDFIAVRPYDTLGDLVKCISQSKRNIFPVINEQSKFIGVVLLDNIRDIIFDPEQYEVTPVSQLLTPAPALIEVNDTMETVMSKFEKSGAWNLPVVEGGLYIGFLSKSKIFSSYRTLLQQNYGEN</sequence>
<comment type="subcellular location">
    <subcellularLocation>
        <location evidence="1">Membrane</location>
        <topology evidence="1">Multi-pass membrane protein</topology>
    </subcellularLocation>
</comment>
<keyword evidence="6 10" id="KW-0472">Membrane</keyword>
<feature type="transmembrane region" description="Helical" evidence="10">
    <location>
        <begin position="294"/>
        <end position="312"/>
    </location>
</feature>
<dbReference type="GO" id="GO:0005254">
    <property type="term" value="F:chloride channel activity"/>
    <property type="evidence" value="ECO:0007669"/>
    <property type="project" value="UniProtKB-KW"/>
</dbReference>
<feature type="domain" description="CBS" evidence="11">
    <location>
        <begin position="555"/>
        <end position="614"/>
    </location>
</feature>
<protein>
    <submittedName>
        <fullName evidence="12">H(+)/Cl(-) exchange transporter ClcA</fullName>
    </submittedName>
</protein>
<dbReference type="InterPro" id="IPR001807">
    <property type="entry name" value="ClC"/>
</dbReference>
<feature type="transmembrane region" description="Helical" evidence="10">
    <location>
        <begin position="373"/>
        <end position="393"/>
    </location>
</feature>
<keyword evidence="3 10" id="KW-0812">Transmembrane</keyword>
<evidence type="ECO:0000256" key="2">
    <source>
        <dbReference type="ARBA" id="ARBA00022448"/>
    </source>
</evidence>
<evidence type="ECO:0000256" key="4">
    <source>
        <dbReference type="ARBA" id="ARBA00022989"/>
    </source>
</evidence>
<feature type="transmembrane region" description="Helical" evidence="10">
    <location>
        <begin position="23"/>
        <end position="42"/>
    </location>
</feature>
<feature type="transmembrane region" description="Helical" evidence="10">
    <location>
        <begin position="196"/>
        <end position="213"/>
    </location>
</feature>
<keyword evidence="9" id="KW-0407">Ion channel</keyword>
<feature type="transmembrane region" description="Helical" evidence="10">
    <location>
        <begin position="62"/>
        <end position="85"/>
    </location>
</feature>
<dbReference type="PRINTS" id="PR00762">
    <property type="entry name" value="CLCHANNEL"/>
</dbReference>
<proteinExistence type="predicted"/>
<keyword evidence="8" id="KW-0868">Chloride</keyword>
<evidence type="ECO:0000256" key="9">
    <source>
        <dbReference type="ARBA" id="ARBA00023303"/>
    </source>
</evidence>
<keyword evidence="4 10" id="KW-1133">Transmembrane helix</keyword>
<dbReference type="GO" id="GO:0034707">
    <property type="term" value="C:chloride channel complex"/>
    <property type="evidence" value="ECO:0007669"/>
    <property type="project" value="UniProtKB-KW"/>
</dbReference>
<dbReference type="Gene3D" id="1.10.3080.10">
    <property type="entry name" value="Clc chloride channel"/>
    <property type="match status" value="1"/>
</dbReference>
<name>A0A5J4QWG1_9ZZZZ</name>
<dbReference type="InterPro" id="IPR014743">
    <property type="entry name" value="Cl-channel_core"/>
</dbReference>
<evidence type="ECO:0000256" key="10">
    <source>
        <dbReference type="SAM" id="Phobius"/>
    </source>
</evidence>
<feature type="domain" description="CBS" evidence="11">
    <location>
        <begin position="490"/>
        <end position="548"/>
    </location>
</feature>
<dbReference type="AlphaFoldDB" id="A0A5J4QWG1"/>
<evidence type="ECO:0000256" key="8">
    <source>
        <dbReference type="ARBA" id="ARBA00023214"/>
    </source>
</evidence>
<dbReference type="EMBL" id="SNRY01002319">
    <property type="protein sequence ID" value="KAA6325665.1"/>
    <property type="molecule type" value="Genomic_DNA"/>
</dbReference>
<evidence type="ECO:0000259" key="11">
    <source>
        <dbReference type="PROSITE" id="PS51371"/>
    </source>
</evidence>
<gene>
    <name evidence="12" type="ORF">EZS27_025150</name>
</gene>
<dbReference type="Gene3D" id="3.10.580.10">
    <property type="entry name" value="CBS-domain"/>
    <property type="match status" value="1"/>
</dbReference>
<dbReference type="Pfam" id="PF00571">
    <property type="entry name" value="CBS"/>
    <property type="match status" value="2"/>
</dbReference>
<accession>A0A5J4QWG1</accession>
<feature type="transmembrane region" description="Helical" evidence="10">
    <location>
        <begin position="233"/>
        <end position="251"/>
    </location>
</feature>
<evidence type="ECO:0000256" key="6">
    <source>
        <dbReference type="ARBA" id="ARBA00023136"/>
    </source>
</evidence>
<dbReference type="SUPFAM" id="SSF81340">
    <property type="entry name" value="Clc chloride channel"/>
    <property type="match status" value="1"/>
</dbReference>
<organism evidence="12">
    <name type="scientific">termite gut metagenome</name>
    <dbReference type="NCBI Taxonomy" id="433724"/>
    <lineage>
        <taxon>unclassified sequences</taxon>
        <taxon>metagenomes</taxon>
        <taxon>organismal metagenomes</taxon>
    </lineage>
</organism>